<keyword evidence="2" id="KW-1185">Reference proteome</keyword>
<evidence type="ECO:0000313" key="1">
    <source>
        <dbReference type="EMBL" id="CAG9952128.1"/>
    </source>
</evidence>
<organism evidence="1 2">
    <name type="scientific">Clonostachys rosea f. rosea IK726</name>
    <dbReference type="NCBI Taxonomy" id="1349383"/>
    <lineage>
        <taxon>Eukaryota</taxon>
        <taxon>Fungi</taxon>
        <taxon>Dikarya</taxon>
        <taxon>Ascomycota</taxon>
        <taxon>Pezizomycotina</taxon>
        <taxon>Sordariomycetes</taxon>
        <taxon>Hypocreomycetidae</taxon>
        <taxon>Hypocreales</taxon>
        <taxon>Bionectriaceae</taxon>
        <taxon>Clonostachys</taxon>
    </lineage>
</organism>
<comment type="caution">
    <text evidence="1">The sequence shown here is derived from an EMBL/GenBank/DDBJ whole genome shotgun (WGS) entry which is preliminary data.</text>
</comment>
<sequence length="104" mass="11161">MKILYSAISAGALAARSLSDRSCGSQGLSSHQVLMTTTGNIFLANYDGSKFDITLKADITGAPTWVQYIEPNKLFAVNENGNDVASFQCCTKESSVQLLNEFSS</sequence>
<name>A0ACA9UI09_BIOOC</name>
<reference evidence="1" key="2">
    <citation type="submission" date="2021-10" db="EMBL/GenBank/DDBJ databases">
        <authorList>
            <person name="Piombo E."/>
        </authorList>
    </citation>
    <scope>NUCLEOTIDE SEQUENCE</scope>
</reference>
<reference evidence="1" key="1">
    <citation type="submission" date="2020-04" db="EMBL/GenBank/DDBJ databases">
        <authorList>
            <person name="Broberg M."/>
        </authorList>
    </citation>
    <scope>NUCLEOTIDE SEQUENCE</scope>
</reference>
<proteinExistence type="predicted"/>
<protein>
    <submittedName>
        <fullName evidence="1">Uncharacterized protein</fullName>
    </submittedName>
</protein>
<dbReference type="EMBL" id="CADEHS020000471">
    <property type="protein sequence ID" value="CAG9952128.1"/>
    <property type="molecule type" value="Genomic_DNA"/>
</dbReference>
<accession>A0ACA9UI09</accession>
<gene>
    <name evidence="1" type="ORF">CRV2_00019147</name>
</gene>
<dbReference type="Proteomes" id="UP000836387">
    <property type="component" value="Unassembled WGS sequence"/>
</dbReference>
<evidence type="ECO:0000313" key="2">
    <source>
        <dbReference type="Proteomes" id="UP000836387"/>
    </source>
</evidence>